<feature type="transmembrane region" description="Helical" evidence="1">
    <location>
        <begin position="20"/>
        <end position="41"/>
    </location>
</feature>
<evidence type="ECO:0000313" key="3">
    <source>
        <dbReference type="EMBL" id="KAK7050723.1"/>
    </source>
</evidence>
<dbReference type="InterPro" id="IPR045339">
    <property type="entry name" value="DUF6534"/>
</dbReference>
<dbReference type="Pfam" id="PF20152">
    <property type="entry name" value="DUF6534"/>
    <property type="match status" value="1"/>
</dbReference>
<dbReference type="Proteomes" id="UP001362999">
    <property type="component" value="Unassembled WGS sequence"/>
</dbReference>
<keyword evidence="4" id="KW-1185">Reference proteome</keyword>
<feature type="transmembrane region" description="Helical" evidence="1">
    <location>
        <begin position="238"/>
        <end position="257"/>
    </location>
</feature>
<dbReference type="PANTHER" id="PTHR40465">
    <property type="entry name" value="CHROMOSOME 1, WHOLE GENOME SHOTGUN SEQUENCE"/>
    <property type="match status" value="1"/>
</dbReference>
<feature type="transmembrane region" description="Helical" evidence="1">
    <location>
        <begin position="94"/>
        <end position="116"/>
    </location>
</feature>
<name>A0AAW0DHR9_9AGAR</name>
<accession>A0AAW0DHR9</accession>
<dbReference type="EMBL" id="JAWWNJ010000008">
    <property type="protein sequence ID" value="KAK7050723.1"/>
    <property type="molecule type" value="Genomic_DNA"/>
</dbReference>
<keyword evidence="1" id="KW-0472">Membrane</keyword>
<protein>
    <submittedName>
        <fullName evidence="3">RNase III domain-containing protein</fullName>
    </submittedName>
</protein>
<evidence type="ECO:0000313" key="4">
    <source>
        <dbReference type="Proteomes" id="UP001362999"/>
    </source>
</evidence>
<dbReference type="AlphaFoldDB" id="A0AAW0DHR9"/>
<reference evidence="3 4" key="1">
    <citation type="journal article" date="2024" name="J Genomics">
        <title>Draft genome sequencing and assembly of Favolaschia claudopus CIRM-BRFM 2984 isolated from oak limbs.</title>
        <authorList>
            <person name="Navarro D."/>
            <person name="Drula E."/>
            <person name="Chaduli D."/>
            <person name="Cazenave R."/>
            <person name="Ahrendt S."/>
            <person name="Wang J."/>
            <person name="Lipzen A."/>
            <person name="Daum C."/>
            <person name="Barry K."/>
            <person name="Grigoriev I.V."/>
            <person name="Favel A."/>
            <person name="Rosso M.N."/>
            <person name="Martin F."/>
        </authorList>
    </citation>
    <scope>NUCLEOTIDE SEQUENCE [LARGE SCALE GENOMIC DNA]</scope>
    <source>
        <strain evidence="3 4">CIRM-BRFM 2984</strain>
    </source>
</reference>
<feature type="transmembrane region" description="Helical" evidence="1">
    <location>
        <begin position="211"/>
        <end position="232"/>
    </location>
</feature>
<proteinExistence type="predicted"/>
<gene>
    <name evidence="3" type="ORF">R3P38DRAFT_2866589</name>
</gene>
<evidence type="ECO:0000259" key="2">
    <source>
        <dbReference type="Pfam" id="PF20152"/>
    </source>
</evidence>
<dbReference type="PANTHER" id="PTHR40465:SF1">
    <property type="entry name" value="DUF6534 DOMAIN-CONTAINING PROTEIN"/>
    <property type="match status" value="1"/>
</dbReference>
<keyword evidence="1" id="KW-1133">Transmembrane helix</keyword>
<evidence type="ECO:0000256" key="1">
    <source>
        <dbReference type="SAM" id="Phobius"/>
    </source>
</evidence>
<sequence>MVALASRQAMSIAQPFGPVFWGVILNLIALGMTLVQALTYLRSSSRDRVAVRLSALAMVIFDLASSFLIIAVFWTDLILDFGDISQFQQTSATIGAECTLSACIALLAQIYFIIQIKHVKPAGMLGNIVLYVLGFLSIIGFGFGLGCATFMVLSPTTPHYNIKFQVTFGTAKGANALCDIIATTMMCLYLKRSKTGITSTEKLLDALTYLFMNRGALVMVVQVLTFVFFWAYQNPQYWLAPHLLLTKVYVNTFFAILNSRTYLREKHLGSDFASSGGIGSTGISTTFGNHQMEKFQAAPNPSFSATITKDTLVKSDSDSYIA</sequence>
<keyword evidence="1" id="KW-0812">Transmembrane</keyword>
<feature type="domain" description="DUF6534" evidence="2">
    <location>
        <begin position="176"/>
        <end position="261"/>
    </location>
</feature>
<feature type="transmembrane region" description="Helical" evidence="1">
    <location>
        <begin position="53"/>
        <end position="74"/>
    </location>
</feature>
<feature type="transmembrane region" description="Helical" evidence="1">
    <location>
        <begin position="128"/>
        <end position="153"/>
    </location>
</feature>
<feature type="transmembrane region" description="Helical" evidence="1">
    <location>
        <begin position="173"/>
        <end position="190"/>
    </location>
</feature>
<comment type="caution">
    <text evidence="3">The sequence shown here is derived from an EMBL/GenBank/DDBJ whole genome shotgun (WGS) entry which is preliminary data.</text>
</comment>
<organism evidence="3 4">
    <name type="scientific">Favolaschia claudopus</name>
    <dbReference type="NCBI Taxonomy" id="2862362"/>
    <lineage>
        <taxon>Eukaryota</taxon>
        <taxon>Fungi</taxon>
        <taxon>Dikarya</taxon>
        <taxon>Basidiomycota</taxon>
        <taxon>Agaricomycotina</taxon>
        <taxon>Agaricomycetes</taxon>
        <taxon>Agaricomycetidae</taxon>
        <taxon>Agaricales</taxon>
        <taxon>Marasmiineae</taxon>
        <taxon>Mycenaceae</taxon>
        <taxon>Favolaschia</taxon>
    </lineage>
</organism>